<dbReference type="InterPro" id="IPR044846">
    <property type="entry name" value="GH10"/>
</dbReference>
<feature type="domain" description="CBM2" evidence="14">
    <location>
        <begin position="451"/>
        <end position="556"/>
    </location>
</feature>
<dbReference type="EMBL" id="JBITMB010000002">
    <property type="protein sequence ID" value="MFI7439950.1"/>
    <property type="molecule type" value="Genomic_DNA"/>
</dbReference>
<dbReference type="SUPFAM" id="SSF49265">
    <property type="entry name" value="Fibronectin type III"/>
    <property type="match status" value="1"/>
</dbReference>
<dbReference type="Gene3D" id="3.20.20.80">
    <property type="entry name" value="Glycosidases"/>
    <property type="match status" value="1"/>
</dbReference>
<dbReference type="PROSITE" id="PS51173">
    <property type="entry name" value="CBM2"/>
    <property type="match status" value="1"/>
</dbReference>
<evidence type="ECO:0000256" key="3">
    <source>
        <dbReference type="ARBA" id="ARBA00022651"/>
    </source>
</evidence>
<evidence type="ECO:0000256" key="4">
    <source>
        <dbReference type="ARBA" id="ARBA00022729"/>
    </source>
</evidence>
<dbReference type="CDD" id="cd00063">
    <property type="entry name" value="FN3"/>
    <property type="match status" value="1"/>
</dbReference>
<dbReference type="InterPro" id="IPR017853">
    <property type="entry name" value="GH"/>
</dbReference>
<evidence type="ECO:0000256" key="7">
    <source>
        <dbReference type="ARBA" id="ARBA00023295"/>
    </source>
</evidence>
<keyword evidence="8 10" id="KW-0624">Polysaccharide degradation</keyword>
<dbReference type="SUPFAM" id="SSF49384">
    <property type="entry name" value="Carbohydrate-binding domain"/>
    <property type="match status" value="1"/>
</dbReference>
<reference evidence="16 17" key="1">
    <citation type="submission" date="2024-10" db="EMBL/GenBank/DDBJ databases">
        <title>The Natural Products Discovery Center: Release of the First 8490 Sequenced Strains for Exploring Actinobacteria Biosynthetic Diversity.</title>
        <authorList>
            <person name="Kalkreuter E."/>
            <person name="Kautsar S.A."/>
            <person name="Yang D."/>
            <person name="Bader C.D."/>
            <person name="Teijaro C.N."/>
            <person name="Fluegel L."/>
            <person name="Davis C.M."/>
            <person name="Simpson J.R."/>
            <person name="Lauterbach L."/>
            <person name="Steele A.D."/>
            <person name="Gui C."/>
            <person name="Meng S."/>
            <person name="Li G."/>
            <person name="Viehrig K."/>
            <person name="Ye F."/>
            <person name="Su P."/>
            <person name="Kiefer A.F."/>
            <person name="Nichols A."/>
            <person name="Cepeda A.J."/>
            <person name="Yan W."/>
            <person name="Fan B."/>
            <person name="Jiang Y."/>
            <person name="Adhikari A."/>
            <person name="Zheng C.-J."/>
            <person name="Schuster L."/>
            <person name="Cowan T.M."/>
            <person name="Smanski M.J."/>
            <person name="Chevrette M.G."/>
            <person name="De Carvalho L.P.S."/>
            <person name="Shen B."/>
        </authorList>
    </citation>
    <scope>NUCLEOTIDE SEQUENCE [LARGE SCALE GENOMIC DNA]</scope>
    <source>
        <strain evidence="16 17">NPDC049503</strain>
    </source>
</reference>
<evidence type="ECO:0000313" key="16">
    <source>
        <dbReference type="EMBL" id="MFI7439950.1"/>
    </source>
</evidence>
<dbReference type="Gene3D" id="2.60.40.290">
    <property type="match status" value="1"/>
</dbReference>
<proteinExistence type="inferred from homology"/>
<comment type="similarity">
    <text evidence="2 10">Belongs to the glycosyl hydrolase 10 (cellulase F) family.</text>
</comment>
<evidence type="ECO:0000256" key="1">
    <source>
        <dbReference type="ARBA" id="ARBA00000681"/>
    </source>
</evidence>
<dbReference type="InterPro" id="IPR008965">
    <property type="entry name" value="CBM2/CBM3_carb-bd_dom_sf"/>
</dbReference>
<evidence type="ECO:0000259" key="14">
    <source>
        <dbReference type="PROSITE" id="PS51173"/>
    </source>
</evidence>
<feature type="region of interest" description="Disordered" evidence="11">
    <location>
        <begin position="345"/>
        <end position="370"/>
    </location>
</feature>
<feature type="active site" description="Nucleophile" evidence="9">
    <location>
        <position position="269"/>
    </location>
</feature>
<dbReference type="Proteomes" id="UP001612928">
    <property type="component" value="Unassembled WGS sequence"/>
</dbReference>
<comment type="caution">
    <text evidence="16">The sequence shown here is derived from an EMBL/GenBank/DDBJ whole genome shotgun (WGS) entry which is preliminary data.</text>
</comment>
<evidence type="ECO:0000256" key="6">
    <source>
        <dbReference type="ARBA" id="ARBA00023277"/>
    </source>
</evidence>
<dbReference type="InterPro" id="IPR012291">
    <property type="entry name" value="CBM2_carb-bd_dom_sf"/>
</dbReference>
<dbReference type="PANTHER" id="PTHR31490">
    <property type="entry name" value="GLYCOSYL HYDROLASE"/>
    <property type="match status" value="1"/>
</dbReference>
<dbReference type="PROSITE" id="PS51760">
    <property type="entry name" value="GH10_2"/>
    <property type="match status" value="1"/>
</dbReference>
<feature type="domain" description="Fibronectin type-III" evidence="13">
    <location>
        <begin position="361"/>
        <end position="452"/>
    </location>
</feature>
<organism evidence="16 17">
    <name type="scientific">Nonomuraea indica</name>
    <dbReference type="NCBI Taxonomy" id="1581193"/>
    <lineage>
        <taxon>Bacteria</taxon>
        <taxon>Bacillati</taxon>
        <taxon>Actinomycetota</taxon>
        <taxon>Actinomycetes</taxon>
        <taxon>Streptosporangiales</taxon>
        <taxon>Streptosporangiaceae</taxon>
        <taxon>Nonomuraea</taxon>
    </lineage>
</organism>
<keyword evidence="3" id="KW-0858">Xylan degradation</keyword>
<evidence type="ECO:0000256" key="8">
    <source>
        <dbReference type="ARBA" id="ARBA00023326"/>
    </source>
</evidence>
<evidence type="ECO:0000256" key="10">
    <source>
        <dbReference type="RuleBase" id="RU361174"/>
    </source>
</evidence>
<evidence type="ECO:0000259" key="15">
    <source>
        <dbReference type="PROSITE" id="PS51760"/>
    </source>
</evidence>
<dbReference type="SUPFAM" id="SSF51445">
    <property type="entry name" value="(Trans)glycosidases"/>
    <property type="match status" value="1"/>
</dbReference>
<dbReference type="SMART" id="SM00633">
    <property type="entry name" value="Glyco_10"/>
    <property type="match status" value="1"/>
</dbReference>
<dbReference type="SMART" id="SM00637">
    <property type="entry name" value="CBD_II"/>
    <property type="match status" value="1"/>
</dbReference>
<dbReference type="RefSeq" id="WP_397019641.1">
    <property type="nucleotide sequence ID" value="NZ_JBITMB010000002.1"/>
</dbReference>
<protein>
    <recommendedName>
        <fullName evidence="10">Beta-xylanase</fullName>
        <ecNumber evidence="10">3.2.1.8</ecNumber>
    </recommendedName>
</protein>
<comment type="catalytic activity">
    <reaction evidence="1 10">
        <text>Endohydrolysis of (1-&gt;4)-beta-D-xylosidic linkages in xylans.</text>
        <dbReference type="EC" id="3.2.1.8"/>
    </reaction>
</comment>
<evidence type="ECO:0000259" key="13">
    <source>
        <dbReference type="PROSITE" id="PS50853"/>
    </source>
</evidence>
<dbReference type="InterPro" id="IPR001919">
    <property type="entry name" value="CBD2"/>
</dbReference>
<keyword evidence="5 10" id="KW-0378">Hydrolase</keyword>
<dbReference type="InterPro" id="IPR001000">
    <property type="entry name" value="GH10_dom"/>
</dbReference>
<keyword evidence="17" id="KW-1185">Reference proteome</keyword>
<evidence type="ECO:0000256" key="5">
    <source>
        <dbReference type="ARBA" id="ARBA00022801"/>
    </source>
</evidence>
<dbReference type="Pfam" id="PF00331">
    <property type="entry name" value="Glyco_hydro_10"/>
    <property type="match status" value="1"/>
</dbReference>
<dbReference type="PROSITE" id="PS00591">
    <property type="entry name" value="GH10_1"/>
    <property type="match status" value="1"/>
</dbReference>
<dbReference type="EC" id="3.2.1.8" evidence="10"/>
<dbReference type="InterPro" id="IPR031158">
    <property type="entry name" value="GH10_AS"/>
</dbReference>
<evidence type="ECO:0000256" key="12">
    <source>
        <dbReference type="SAM" id="SignalP"/>
    </source>
</evidence>
<evidence type="ECO:0000256" key="11">
    <source>
        <dbReference type="SAM" id="MobiDB-lite"/>
    </source>
</evidence>
<evidence type="ECO:0000256" key="9">
    <source>
        <dbReference type="PROSITE-ProRule" id="PRU10061"/>
    </source>
</evidence>
<dbReference type="Pfam" id="PF00553">
    <property type="entry name" value="CBM_2"/>
    <property type="match status" value="1"/>
</dbReference>
<dbReference type="Gene3D" id="2.60.40.10">
    <property type="entry name" value="Immunoglobulins"/>
    <property type="match status" value="1"/>
</dbReference>
<dbReference type="PROSITE" id="PS50853">
    <property type="entry name" value="FN3"/>
    <property type="match status" value="1"/>
</dbReference>
<evidence type="ECO:0000256" key="2">
    <source>
        <dbReference type="ARBA" id="ARBA00007495"/>
    </source>
</evidence>
<dbReference type="InterPro" id="IPR003961">
    <property type="entry name" value="FN3_dom"/>
</dbReference>
<dbReference type="SMART" id="SM00060">
    <property type="entry name" value="FN3"/>
    <property type="match status" value="1"/>
</dbReference>
<dbReference type="PRINTS" id="PR00134">
    <property type="entry name" value="GLHYDRLASE10"/>
</dbReference>
<keyword evidence="4 12" id="KW-0732">Signal</keyword>
<gene>
    <name evidence="16" type="ORF">ACIBP5_08330</name>
</gene>
<feature type="compositionally biased region" description="Low complexity" evidence="11">
    <location>
        <begin position="355"/>
        <end position="370"/>
    </location>
</feature>
<sequence>MPPHDRSRTRTLALTALFGLLAAFLLPATPAAASAALREHAAARGKFIGTALATGPLANESAYRDLAATEFNQITAENAMKWDATEPSQGRFTFDGADAVVGFAAANGQQVHGHTLVWHSQTPGWVQSLGATAMRAAMREHIAQVVGRYAADPAVVSWDVVNEVFDDSGNLRTSFWYNTLGESYIADAFRAARAADPDARLCINDYNVEGINAKSTAMYDLVRSLRGQGVPVDCVGLQGHLAAQYGFPGQVQQNMQRFADLGVQVRVTELDVRMVMPRDAGKDATQAAYYRDTVNACLAVTACAGITIWGFTDRHSWVPDTFPGQGAALIYDENYRPKPARTAVHDALAGGGGSDTTPPTTPGAPAASGVTATTATLTWAASTDSGGSGLAGYTVHREQGATDPQLGQSAGPSVTLTGLSPATRYEVYVRARDGAGNQSPASATVAFTTATGGGGGPCTVVATVQSQWGNGYVVQPVTVTNTGAAALNGWTVTFTLPPGHAVTGSWNATLSTSGQTVTARNAPYNAALPPGGATTFGFQAGRPGGDTATPSGYACG</sequence>
<evidence type="ECO:0000313" key="17">
    <source>
        <dbReference type="Proteomes" id="UP001612928"/>
    </source>
</evidence>
<name>A0ABW7ZZJ5_9ACTN</name>
<feature type="chain" id="PRO_5046992486" description="Beta-xylanase" evidence="12">
    <location>
        <begin position="36"/>
        <end position="556"/>
    </location>
</feature>
<keyword evidence="7 10" id="KW-0326">Glycosidase</keyword>
<dbReference type="PANTHER" id="PTHR31490:SF88">
    <property type="entry name" value="BETA-XYLANASE"/>
    <property type="match status" value="1"/>
</dbReference>
<dbReference type="InterPro" id="IPR036116">
    <property type="entry name" value="FN3_sf"/>
</dbReference>
<keyword evidence="6 10" id="KW-0119">Carbohydrate metabolism</keyword>
<dbReference type="Pfam" id="PF00041">
    <property type="entry name" value="fn3"/>
    <property type="match status" value="1"/>
</dbReference>
<accession>A0ABW7ZZJ5</accession>
<feature type="domain" description="GH10" evidence="15">
    <location>
        <begin position="31"/>
        <end position="347"/>
    </location>
</feature>
<feature type="signal peptide" evidence="12">
    <location>
        <begin position="1"/>
        <end position="35"/>
    </location>
</feature>
<dbReference type="InterPro" id="IPR013783">
    <property type="entry name" value="Ig-like_fold"/>
</dbReference>